<evidence type="ECO:0000313" key="4">
    <source>
        <dbReference type="Proteomes" id="UP000683557"/>
    </source>
</evidence>
<dbReference type="Proteomes" id="UP000683557">
    <property type="component" value="Chromosome"/>
</dbReference>
<keyword evidence="4" id="KW-1185">Reference proteome</keyword>
<keyword evidence="1" id="KW-0732">Signal</keyword>
<evidence type="ECO:0000256" key="1">
    <source>
        <dbReference type="SAM" id="SignalP"/>
    </source>
</evidence>
<feature type="chain" id="PRO_5046602326" description="FlgO domain-containing protein" evidence="1">
    <location>
        <begin position="22"/>
        <end position="206"/>
    </location>
</feature>
<dbReference type="EMBL" id="CP076723">
    <property type="protein sequence ID" value="QWV92353.1"/>
    <property type="molecule type" value="Genomic_DNA"/>
</dbReference>
<reference evidence="3 4" key="1">
    <citation type="submission" date="2021-06" db="EMBL/GenBank/DDBJ databases">
        <title>Gemonas diversity in paddy soil.</title>
        <authorList>
            <person name="Liu G."/>
        </authorList>
    </citation>
    <scope>NUCLEOTIDE SEQUENCE [LARGE SCALE GENOMIC DNA]</scope>
    <source>
        <strain evidence="3 4">RG10</strain>
    </source>
</reference>
<dbReference type="InterPro" id="IPR041215">
    <property type="entry name" value="FlgO_dom"/>
</dbReference>
<accession>A0ABX8J3I5</accession>
<protein>
    <recommendedName>
        <fullName evidence="2">FlgO domain-containing protein</fullName>
    </recommendedName>
</protein>
<feature type="signal peptide" evidence="1">
    <location>
        <begin position="1"/>
        <end position="21"/>
    </location>
</feature>
<evidence type="ECO:0000259" key="2">
    <source>
        <dbReference type="Pfam" id="PF17680"/>
    </source>
</evidence>
<proteinExistence type="predicted"/>
<sequence length="206" mass="22450">MKPLRLMLLAFIAGSLLTGCAGTLPITVGGDCHNKTLPMLLDATDMKTLFHDMALELCTDKCADRQTCGAPASCQEEPGGRATVMVTDFADLQSLVPSQSGMLMGELMRGGLNSVCCYKIVQAEFAKYFKLSENGLVVLTRRATEVKKNEYQQPEAVVGTYTYLSNDKVLIFARRMDTETGTISKMVTRELTYSCGGSSVINYTVK</sequence>
<gene>
    <name evidence="3" type="ORF">KP004_14185</name>
</gene>
<dbReference type="RefSeq" id="WP_216799167.1">
    <property type="nucleotide sequence ID" value="NZ_CP076723.1"/>
</dbReference>
<evidence type="ECO:0000313" key="3">
    <source>
        <dbReference type="EMBL" id="QWV92353.1"/>
    </source>
</evidence>
<dbReference type="PROSITE" id="PS51257">
    <property type="entry name" value="PROKAR_LIPOPROTEIN"/>
    <property type="match status" value="1"/>
</dbReference>
<organism evidence="3 4">
    <name type="scientific">Geomonas oryzisoli</name>
    <dbReference type="NCBI Taxonomy" id="2847992"/>
    <lineage>
        <taxon>Bacteria</taxon>
        <taxon>Pseudomonadati</taxon>
        <taxon>Thermodesulfobacteriota</taxon>
        <taxon>Desulfuromonadia</taxon>
        <taxon>Geobacterales</taxon>
        <taxon>Geobacteraceae</taxon>
        <taxon>Geomonas</taxon>
    </lineage>
</organism>
<name>A0ABX8J3I5_9BACT</name>
<feature type="domain" description="FlgO" evidence="2">
    <location>
        <begin position="81"/>
        <end position="189"/>
    </location>
</feature>
<dbReference type="Pfam" id="PF17680">
    <property type="entry name" value="FlgO"/>
    <property type="match status" value="1"/>
</dbReference>